<keyword evidence="3" id="KW-1185">Reference proteome</keyword>
<name>A0A937UR12_9ACTN</name>
<sequence length="204" mass="22529">MFYREASRPVRGQYLRVWAQPPGWVFHGFLVVPTAALLWAASAPVGDFLLTVSSVFALAVAAFIWNVRVALATWVRVRWSWWFPVAPLVGALVAGLVVADVPRPVRWDLSRGAFESVVVGLPPASADAEWHDIDVPTWVGAYRIIGAYRVGTAVIFYEETGALFDDAGFAYLPDGPDPALANGSFESPRYHHLDGPWYTWVAGW</sequence>
<dbReference type="Proteomes" id="UP000604475">
    <property type="component" value="Unassembled WGS sequence"/>
</dbReference>
<dbReference type="RefSeq" id="WP_203000810.1">
    <property type="nucleotide sequence ID" value="NZ_JADWYU010000126.1"/>
</dbReference>
<proteinExistence type="predicted"/>
<protein>
    <submittedName>
        <fullName evidence="2">Uncharacterized protein</fullName>
    </submittedName>
</protein>
<accession>A0A937UR12</accession>
<dbReference type="EMBL" id="JAEACQ010000255">
    <property type="protein sequence ID" value="MBL7630827.1"/>
    <property type="molecule type" value="Genomic_DNA"/>
</dbReference>
<organism evidence="2 3">
    <name type="scientific">Frankia nepalensis</name>
    <dbReference type="NCBI Taxonomy" id="1836974"/>
    <lineage>
        <taxon>Bacteria</taxon>
        <taxon>Bacillati</taxon>
        <taxon>Actinomycetota</taxon>
        <taxon>Actinomycetes</taxon>
        <taxon>Frankiales</taxon>
        <taxon>Frankiaceae</taxon>
        <taxon>Frankia</taxon>
    </lineage>
</organism>
<keyword evidence="1" id="KW-1133">Transmembrane helix</keyword>
<feature type="transmembrane region" description="Helical" evidence="1">
    <location>
        <begin position="79"/>
        <end position="101"/>
    </location>
</feature>
<evidence type="ECO:0000256" key="1">
    <source>
        <dbReference type="SAM" id="Phobius"/>
    </source>
</evidence>
<keyword evidence="1" id="KW-0812">Transmembrane</keyword>
<gene>
    <name evidence="2" type="ORF">I7412_27430</name>
</gene>
<comment type="caution">
    <text evidence="2">The sequence shown here is derived from an EMBL/GenBank/DDBJ whole genome shotgun (WGS) entry which is preliminary data.</text>
</comment>
<feature type="transmembrane region" description="Helical" evidence="1">
    <location>
        <begin position="48"/>
        <end position="67"/>
    </location>
</feature>
<reference evidence="2" key="1">
    <citation type="submission" date="2020-12" db="EMBL/GenBank/DDBJ databases">
        <title>Genomic characterization of non-nitrogen-fixing Frankia strains.</title>
        <authorList>
            <person name="Carlos-Shanley C."/>
            <person name="Guerra T."/>
            <person name="Hahn D."/>
        </authorList>
    </citation>
    <scope>NUCLEOTIDE SEQUENCE</scope>
    <source>
        <strain evidence="2">CN6</strain>
    </source>
</reference>
<keyword evidence="1" id="KW-0472">Membrane</keyword>
<dbReference type="AlphaFoldDB" id="A0A937UR12"/>
<evidence type="ECO:0000313" key="2">
    <source>
        <dbReference type="EMBL" id="MBL7630827.1"/>
    </source>
</evidence>
<evidence type="ECO:0000313" key="3">
    <source>
        <dbReference type="Proteomes" id="UP000604475"/>
    </source>
</evidence>
<feature type="transmembrane region" description="Helical" evidence="1">
    <location>
        <begin position="24"/>
        <end position="41"/>
    </location>
</feature>